<organism evidence="2 3">
    <name type="scientific">Chryseobacterium formosus</name>
    <dbReference type="NCBI Taxonomy" id="1537363"/>
    <lineage>
        <taxon>Bacteria</taxon>
        <taxon>Pseudomonadati</taxon>
        <taxon>Bacteroidota</taxon>
        <taxon>Flavobacteriia</taxon>
        <taxon>Flavobacteriales</taxon>
        <taxon>Weeksellaceae</taxon>
        <taxon>Chryseobacterium group</taxon>
        <taxon>Chryseobacterium</taxon>
    </lineage>
</organism>
<dbReference type="InterPro" id="IPR011990">
    <property type="entry name" value="TPR-like_helical_dom_sf"/>
</dbReference>
<reference evidence="2" key="1">
    <citation type="submission" date="2022-10" db="EMBL/GenBank/DDBJ databases">
        <title>Chryseobacterium sp. nov., a novel bacterial species.</title>
        <authorList>
            <person name="Cao Y."/>
        </authorList>
    </citation>
    <scope>NUCLEOTIDE SEQUENCE</scope>
    <source>
        <strain evidence="2">CCTCC AB2015118</strain>
    </source>
</reference>
<dbReference type="Pfam" id="PF16266">
    <property type="entry name" value="DUF4919"/>
    <property type="match status" value="1"/>
</dbReference>
<protein>
    <submittedName>
        <fullName evidence="2">DUF4919 domain-containing protein</fullName>
    </submittedName>
</protein>
<evidence type="ECO:0000313" key="3">
    <source>
        <dbReference type="Proteomes" id="UP001073122"/>
    </source>
</evidence>
<dbReference type="SUPFAM" id="SSF48452">
    <property type="entry name" value="TPR-like"/>
    <property type="match status" value="1"/>
</dbReference>
<dbReference type="RefSeq" id="WP_267266935.1">
    <property type="nucleotide sequence ID" value="NZ_JAOVZW010000021.1"/>
</dbReference>
<dbReference type="Proteomes" id="UP001073122">
    <property type="component" value="Unassembled WGS sequence"/>
</dbReference>
<accession>A0ABT3XVK1</accession>
<dbReference type="EMBL" id="JAOVZW010000021">
    <property type="protein sequence ID" value="MCX8525679.1"/>
    <property type="molecule type" value="Genomic_DNA"/>
</dbReference>
<keyword evidence="1" id="KW-0732">Signal</keyword>
<gene>
    <name evidence="2" type="ORF">OF897_17325</name>
</gene>
<proteinExistence type="predicted"/>
<feature type="chain" id="PRO_5047333561" evidence="1">
    <location>
        <begin position="20"/>
        <end position="258"/>
    </location>
</feature>
<evidence type="ECO:0000313" key="2">
    <source>
        <dbReference type="EMBL" id="MCX8525679.1"/>
    </source>
</evidence>
<feature type="signal peptide" evidence="1">
    <location>
        <begin position="1"/>
        <end position="19"/>
    </location>
</feature>
<dbReference type="InterPro" id="IPR032578">
    <property type="entry name" value="DUF4919"/>
</dbReference>
<dbReference type="Gene3D" id="1.25.40.10">
    <property type="entry name" value="Tetratricopeptide repeat domain"/>
    <property type="match status" value="1"/>
</dbReference>
<comment type="caution">
    <text evidence="2">The sequence shown here is derived from an EMBL/GenBank/DDBJ whole genome shotgun (WGS) entry which is preliminary data.</text>
</comment>
<sequence>MKKNLFTLLFLLLAHFMFGQIPPPPPEPPAKEKINSDKSSSLRMYGEEVQAVFPKFNIPLSLSNDKKSIYYFKNVEEKIIQLDSTVTAEQIISLTKFNISKNNIDPTLLDSLANRTYKLNEEKNYTDAIKTAQILLKKSPNNITGHKEISLAYKKIGEENLSAKHLGMMSKIITSIFKYGDGNSENPFLINNFFEGFSIYEAAYRCKPKKVTLILDKKQRLLGAYNGYSAAMDQILIKYSELSHWKPQLKEGDYTVLK</sequence>
<keyword evidence="3" id="KW-1185">Reference proteome</keyword>
<name>A0ABT3XVK1_9FLAO</name>
<evidence type="ECO:0000256" key="1">
    <source>
        <dbReference type="SAM" id="SignalP"/>
    </source>
</evidence>